<gene>
    <name evidence="1" type="ORF">HAX54_013937</name>
</gene>
<evidence type="ECO:0000313" key="1">
    <source>
        <dbReference type="EMBL" id="MCD7472640.1"/>
    </source>
</evidence>
<accession>A0ABS8TM83</accession>
<comment type="caution">
    <text evidence="1">The sequence shown here is derived from an EMBL/GenBank/DDBJ whole genome shotgun (WGS) entry which is preliminary data.</text>
</comment>
<reference evidence="1 2" key="1">
    <citation type="journal article" date="2021" name="BMC Genomics">
        <title>Datura genome reveals duplications of psychoactive alkaloid biosynthetic genes and high mutation rate following tissue culture.</title>
        <authorList>
            <person name="Rajewski A."/>
            <person name="Carter-House D."/>
            <person name="Stajich J."/>
            <person name="Litt A."/>
        </authorList>
    </citation>
    <scope>NUCLEOTIDE SEQUENCE [LARGE SCALE GENOMIC DNA]</scope>
    <source>
        <strain evidence="1">AR-01</strain>
    </source>
</reference>
<protein>
    <submittedName>
        <fullName evidence="1">Uncharacterized protein</fullName>
    </submittedName>
</protein>
<proteinExistence type="predicted"/>
<dbReference type="EMBL" id="JACEIK010001851">
    <property type="protein sequence ID" value="MCD7472640.1"/>
    <property type="molecule type" value="Genomic_DNA"/>
</dbReference>
<organism evidence="1 2">
    <name type="scientific">Datura stramonium</name>
    <name type="common">Jimsonweed</name>
    <name type="synonym">Common thornapple</name>
    <dbReference type="NCBI Taxonomy" id="4076"/>
    <lineage>
        <taxon>Eukaryota</taxon>
        <taxon>Viridiplantae</taxon>
        <taxon>Streptophyta</taxon>
        <taxon>Embryophyta</taxon>
        <taxon>Tracheophyta</taxon>
        <taxon>Spermatophyta</taxon>
        <taxon>Magnoliopsida</taxon>
        <taxon>eudicotyledons</taxon>
        <taxon>Gunneridae</taxon>
        <taxon>Pentapetalae</taxon>
        <taxon>asterids</taxon>
        <taxon>lamiids</taxon>
        <taxon>Solanales</taxon>
        <taxon>Solanaceae</taxon>
        <taxon>Solanoideae</taxon>
        <taxon>Datureae</taxon>
        <taxon>Datura</taxon>
    </lineage>
</organism>
<dbReference type="Proteomes" id="UP000823775">
    <property type="component" value="Unassembled WGS sequence"/>
</dbReference>
<name>A0ABS8TM83_DATST</name>
<sequence>MTRIVIACRIDRLELEGSIWTSEYYYRGARFRGEHWDEHIIIYLCNGRTIAAVKLPLQRKCPKLMSKPIFPGRPMMPTTILLCTDPIPVRIFGVQSPSQAILHVLTCRALVLKLR</sequence>
<keyword evidence="2" id="KW-1185">Reference proteome</keyword>
<evidence type="ECO:0000313" key="2">
    <source>
        <dbReference type="Proteomes" id="UP000823775"/>
    </source>
</evidence>
<feature type="non-terminal residue" evidence="1">
    <location>
        <position position="115"/>
    </location>
</feature>